<dbReference type="CDD" id="cd18560">
    <property type="entry name" value="ABC_6TM_ATM1_ABCB7_HMT1_ABCB6"/>
    <property type="match status" value="1"/>
</dbReference>
<dbReference type="GO" id="GO:0140359">
    <property type="term" value="F:ABC-type transporter activity"/>
    <property type="evidence" value="ECO:0007669"/>
    <property type="project" value="InterPro"/>
</dbReference>
<dbReference type="EMBL" id="JANCYW010000012">
    <property type="protein sequence ID" value="KAK4537471.1"/>
    <property type="molecule type" value="Genomic_DNA"/>
</dbReference>
<sequence>MTRTAIDSIDVEQGVPLNVAAVNSFDTDASEVQRVRRIFALDKHVTDPSLSYKLLLRIVLPFVWPESWRVRGYVALSLVETLLSKALNLFAPIALKNVIDALMGAPLQPAQVHRAVTYTVLYAVSRFGVQLFNDVQRLTWLAVSQAATRSIALVTFAHLHALSVEFHLHRQTGEVLRVMDRGINSLTDLLSVAVFNLLPTLVELLMVVSVFFSMGSAAIALVVFASVLVYAVYSKVTTEWRAAHRKLYNERDNLAESRMVDSLLNYETVKLFAAERREVARYSEVYQALQESERTLQATLGILNSGQSVIICAGVGASMLLATYRVVQGVMTPGDLVMVNAYILQLYQPLRWLGTAYRQIVRAVTDLEKLMRLLANESAVRDVPGAPDLQCAQGEIEFRDVSFEYVAAAAATGDAAKSTSGVRHISFRLPPRGTLAIVGPSGAGKSTLLRLLFRLYDPQHGQILIDGQDVAQVRQESVRRAIGVVAQDTVLFNDTIRYNIAYSVDPEAVRMEDVEAAARAAHIHHFIASLPAGYDTLVGERGLRLSGGEKQRVAIARAILKNPVILALDEATAALDTATEKAIQANLREVCAGRTTVMVAHRLSTVVHADEILVLSEGGEIVERGTHQQLLAREHGRYKEMWAAQVQNMEKETRGEEKTVENGEMEGTRRASERAP</sequence>
<evidence type="ECO:0000259" key="13">
    <source>
        <dbReference type="PROSITE" id="PS50929"/>
    </source>
</evidence>
<keyword evidence="15" id="KW-1185">Reference proteome</keyword>
<evidence type="ECO:0000256" key="8">
    <source>
        <dbReference type="ARBA" id="ARBA00023136"/>
    </source>
</evidence>
<feature type="domain" description="ABC transmembrane type-1" evidence="13">
    <location>
        <begin position="81"/>
        <end position="362"/>
    </location>
</feature>
<evidence type="ECO:0000256" key="4">
    <source>
        <dbReference type="ARBA" id="ARBA00022692"/>
    </source>
</evidence>
<keyword evidence="7 11" id="KW-1133">Transmembrane helix</keyword>
<comment type="caution">
    <text evidence="14">The sequence shown here is derived from an EMBL/GenBank/DDBJ whole genome shotgun (WGS) entry which is preliminary data.</text>
</comment>
<dbReference type="Gene3D" id="3.40.50.300">
    <property type="entry name" value="P-loop containing nucleotide triphosphate hydrolases"/>
    <property type="match status" value="1"/>
</dbReference>
<dbReference type="PROSITE" id="PS50929">
    <property type="entry name" value="ABC_TM1F"/>
    <property type="match status" value="1"/>
</dbReference>
<comment type="subcellular location">
    <subcellularLocation>
        <location evidence="1">Membrane</location>
        <topology evidence="1">Multi-pass membrane protein</topology>
    </subcellularLocation>
</comment>
<dbReference type="InterPro" id="IPR039421">
    <property type="entry name" value="Type_1_exporter"/>
</dbReference>
<dbReference type="InterPro" id="IPR027417">
    <property type="entry name" value="P-loop_NTPase"/>
</dbReference>
<dbReference type="AlphaFoldDB" id="A0AAV9IZB7"/>
<name>A0AAV9IZB7_CYACA</name>
<keyword evidence="3" id="KW-0813">Transport</keyword>
<dbReference type="Pfam" id="PF00005">
    <property type="entry name" value="ABC_tran"/>
    <property type="match status" value="1"/>
</dbReference>
<evidence type="ECO:0000259" key="12">
    <source>
        <dbReference type="PROSITE" id="PS50893"/>
    </source>
</evidence>
<feature type="region of interest" description="Disordered" evidence="10">
    <location>
        <begin position="649"/>
        <end position="676"/>
    </location>
</feature>
<evidence type="ECO:0000256" key="1">
    <source>
        <dbReference type="ARBA" id="ARBA00004141"/>
    </source>
</evidence>
<comment type="similarity">
    <text evidence="9">Belongs to the ABC transporter superfamily. ABCB family. Heavy Metal importer (TC 3.A.1.210) subfamily.</text>
</comment>
<gene>
    <name evidence="14" type="ORF">CDCA_CDCA12G3496</name>
</gene>
<dbReference type="FunFam" id="3.40.50.300:FF:000287">
    <property type="entry name" value="Multidrug ABC transporter ATP-binding protein"/>
    <property type="match status" value="1"/>
</dbReference>
<dbReference type="PANTHER" id="PTHR24221">
    <property type="entry name" value="ATP-BINDING CASSETTE SUB-FAMILY B"/>
    <property type="match status" value="1"/>
</dbReference>
<reference evidence="14 15" key="1">
    <citation type="submission" date="2022-07" db="EMBL/GenBank/DDBJ databases">
        <title>Genome-wide signatures of adaptation to extreme environments.</title>
        <authorList>
            <person name="Cho C.H."/>
            <person name="Yoon H.S."/>
        </authorList>
    </citation>
    <scope>NUCLEOTIDE SEQUENCE [LARGE SCALE GENOMIC DNA]</scope>
    <source>
        <strain evidence="14 15">DBV 063 E5</strain>
    </source>
</reference>
<evidence type="ECO:0000256" key="2">
    <source>
        <dbReference type="ARBA" id="ARBA00014334"/>
    </source>
</evidence>
<dbReference type="GO" id="GO:0016020">
    <property type="term" value="C:membrane"/>
    <property type="evidence" value="ECO:0007669"/>
    <property type="project" value="UniProtKB-SubCell"/>
</dbReference>
<feature type="transmembrane region" description="Helical" evidence="11">
    <location>
        <begin position="189"/>
        <end position="212"/>
    </location>
</feature>
<evidence type="ECO:0000256" key="10">
    <source>
        <dbReference type="SAM" id="MobiDB-lite"/>
    </source>
</evidence>
<dbReference type="GO" id="GO:0016887">
    <property type="term" value="F:ATP hydrolysis activity"/>
    <property type="evidence" value="ECO:0007669"/>
    <property type="project" value="InterPro"/>
</dbReference>
<dbReference type="Proteomes" id="UP001301350">
    <property type="component" value="Unassembled WGS sequence"/>
</dbReference>
<dbReference type="SUPFAM" id="SSF52540">
    <property type="entry name" value="P-loop containing nucleoside triphosphate hydrolases"/>
    <property type="match status" value="1"/>
</dbReference>
<evidence type="ECO:0000256" key="9">
    <source>
        <dbReference type="ARBA" id="ARBA00024363"/>
    </source>
</evidence>
<dbReference type="PROSITE" id="PS00211">
    <property type="entry name" value="ABC_TRANSPORTER_1"/>
    <property type="match status" value="1"/>
</dbReference>
<feature type="domain" description="ABC transporter" evidence="12">
    <location>
        <begin position="396"/>
        <end position="643"/>
    </location>
</feature>
<keyword evidence="8 11" id="KW-0472">Membrane</keyword>
<proteinExistence type="inferred from homology"/>
<dbReference type="InterPro" id="IPR036640">
    <property type="entry name" value="ABC1_TM_sf"/>
</dbReference>
<dbReference type="PANTHER" id="PTHR24221:SF654">
    <property type="entry name" value="ATP-BINDING CASSETTE SUB-FAMILY B MEMBER 6"/>
    <property type="match status" value="1"/>
</dbReference>
<dbReference type="SUPFAM" id="SSF90123">
    <property type="entry name" value="ABC transporter transmembrane region"/>
    <property type="match status" value="1"/>
</dbReference>
<keyword evidence="5" id="KW-0547">Nucleotide-binding</keyword>
<evidence type="ECO:0000256" key="3">
    <source>
        <dbReference type="ARBA" id="ARBA00022448"/>
    </source>
</evidence>
<evidence type="ECO:0000313" key="15">
    <source>
        <dbReference type="Proteomes" id="UP001301350"/>
    </source>
</evidence>
<dbReference type="Pfam" id="PF00664">
    <property type="entry name" value="ABC_membrane"/>
    <property type="match status" value="1"/>
</dbReference>
<dbReference type="InterPro" id="IPR003593">
    <property type="entry name" value="AAA+_ATPase"/>
</dbReference>
<dbReference type="SMART" id="SM00382">
    <property type="entry name" value="AAA"/>
    <property type="match status" value="1"/>
</dbReference>
<evidence type="ECO:0000256" key="5">
    <source>
        <dbReference type="ARBA" id="ARBA00022741"/>
    </source>
</evidence>
<dbReference type="InterPro" id="IPR011527">
    <property type="entry name" value="ABC1_TM_dom"/>
</dbReference>
<keyword evidence="6" id="KW-0067">ATP-binding</keyword>
<evidence type="ECO:0000256" key="6">
    <source>
        <dbReference type="ARBA" id="ARBA00022840"/>
    </source>
</evidence>
<evidence type="ECO:0000256" key="11">
    <source>
        <dbReference type="SAM" id="Phobius"/>
    </source>
</evidence>
<dbReference type="InterPro" id="IPR017871">
    <property type="entry name" value="ABC_transporter-like_CS"/>
</dbReference>
<dbReference type="InterPro" id="IPR003439">
    <property type="entry name" value="ABC_transporter-like_ATP-bd"/>
</dbReference>
<evidence type="ECO:0000313" key="14">
    <source>
        <dbReference type="EMBL" id="KAK4537471.1"/>
    </source>
</evidence>
<dbReference type="GO" id="GO:0005524">
    <property type="term" value="F:ATP binding"/>
    <property type="evidence" value="ECO:0007669"/>
    <property type="project" value="UniProtKB-KW"/>
</dbReference>
<accession>A0AAV9IZB7</accession>
<organism evidence="14 15">
    <name type="scientific">Cyanidium caldarium</name>
    <name type="common">Red alga</name>
    <dbReference type="NCBI Taxonomy" id="2771"/>
    <lineage>
        <taxon>Eukaryota</taxon>
        <taxon>Rhodophyta</taxon>
        <taxon>Bangiophyceae</taxon>
        <taxon>Cyanidiales</taxon>
        <taxon>Cyanidiaceae</taxon>
        <taxon>Cyanidium</taxon>
    </lineage>
</organism>
<dbReference type="Gene3D" id="1.20.1560.10">
    <property type="entry name" value="ABC transporter type 1, transmembrane domain"/>
    <property type="match status" value="1"/>
</dbReference>
<evidence type="ECO:0000256" key="7">
    <source>
        <dbReference type="ARBA" id="ARBA00022989"/>
    </source>
</evidence>
<feature type="transmembrane region" description="Helical" evidence="11">
    <location>
        <begin position="218"/>
        <end position="236"/>
    </location>
</feature>
<keyword evidence="4 11" id="KW-0812">Transmembrane</keyword>
<dbReference type="PROSITE" id="PS50893">
    <property type="entry name" value="ABC_TRANSPORTER_2"/>
    <property type="match status" value="1"/>
</dbReference>
<protein>
    <recommendedName>
        <fullName evidence="2">Probable ATP-dependent transporter ycf16</fullName>
    </recommendedName>
</protein>